<dbReference type="Gene3D" id="1.10.10.580">
    <property type="entry name" value="Structural maintenance of chromosome 1. Chain E"/>
    <property type="match status" value="1"/>
</dbReference>
<dbReference type="Gene3D" id="6.10.250.2410">
    <property type="match status" value="1"/>
</dbReference>
<organism evidence="2 3">
    <name type="scientific">Candidatus Kuenenbacteria bacterium CG08_land_8_20_14_0_20_37_23</name>
    <dbReference type="NCBI Taxonomy" id="1974617"/>
    <lineage>
        <taxon>Bacteria</taxon>
        <taxon>Candidatus Kueneniibacteriota</taxon>
    </lineage>
</organism>
<accession>A0A2M6XSR0</accession>
<dbReference type="Pfam" id="PF02616">
    <property type="entry name" value="SMC_ScpA"/>
    <property type="match status" value="1"/>
</dbReference>
<dbReference type="AlphaFoldDB" id="A0A2M6XSR0"/>
<reference evidence="3" key="1">
    <citation type="submission" date="2017-09" db="EMBL/GenBank/DDBJ databases">
        <title>Depth-based differentiation of microbial function through sediment-hosted aquifers and enrichment of novel symbionts in the deep terrestrial subsurface.</title>
        <authorList>
            <person name="Probst A.J."/>
            <person name="Ladd B."/>
            <person name="Jarett J.K."/>
            <person name="Geller-Mcgrath D.E."/>
            <person name="Sieber C.M.K."/>
            <person name="Emerson J.B."/>
            <person name="Anantharaman K."/>
            <person name="Thomas B.C."/>
            <person name="Malmstrom R."/>
            <person name="Stieglmeier M."/>
            <person name="Klingl A."/>
            <person name="Woyke T."/>
            <person name="Ryan C.M."/>
            <person name="Banfield J.F."/>
        </authorList>
    </citation>
    <scope>NUCLEOTIDE SEQUENCE [LARGE SCALE GENOMIC DNA]</scope>
</reference>
<dbReference type="PANTHER" id="PTHR33969:SF2">
    <property type="entry name" value="SEGREGATION AND CONDENSATION PROTEIN A"/>
    <property type="match status" value="1"/>
</dbReference>
<dbReference type="InterPro" id="IPR003768">
    <property type="entry name" value="ScpA"/>
</dbReference>
<gene>
    <name evidence="2" type="ORF">COT27_01975</name>
</gene>
<sequence>MKLKLEKFEGPLDLLLQLIETDKLDITEIALAEVAEQYIGYLDAIEVRNPEFIADFLVIASRLLYIKSRVLLPGLGMEREEGGNLAEQLKLYKKYYDASFVIAEILDKKKYLYGRPVIKRPKNIQFELFLRLNSQNLKKIFIEILNSIQPRKKIETHILNNIISIKQKIKQIKDMLFAKKILNFSDVIKEFQSKPEIIVAFLSVLELAKQRYIYIEQLQNFGEMRIFLSQENILAQKEE</sequence>
<name>A0A2M6XSR0_9BACT</name>
<dbReference type="InterPro" id="IPR023093">
    <property type="entry name" value="ScpA-like_C"/>
</dbReference>
<dbReference type="EMBL" id="PEXX01000036">
    <property type="protein sequence ID" value="PIU10678.1"/>
    <property type="molecule type" value="Genomic_DNA"/>
</dbReference>
<dbReference type="PANTHER" id="PTHR33969">
    <property type="entry name" value="SEGREGATION AND CONDENSATION PROTEIN A"/>
    <property type="match status" value="1"/>
</dbReference>
<proteinExistence type="predicted"/>
<evidence type="ECO:0000313" key="3">
    <source>
        <dbReference type="Proteomes" id="UP000230586"/>
    </source>
</evidence>
<protein>
    <recommendedName>
        <fullName evidence="1">Segregation and condensation protein A</fullName>
    </recommendedName>
</protein>
<evidence type="ECO:0000256" key="1">
    <source>
        <dbReference type="ARBA" id="ARBA00044777"/>
    </source>
</evidence>
<evidence type="ECO:0000313" key="2">
    <source>
        <dbReference type="EMBL" id="PIU10678.1"/>
    </source>
</evidence>
<comment type="caution">
    <text evidence="2">The sequence shown here is derived from an EMBL/GenBank/DDBJ whole genome shotgun (WGS) entry which is preliminary data.</text>
</comment>
<dbReference type="Proteomes" id="UP000230586">
    <property type="component" value="Unassembled WGS sequence"/>
</dbReference>